<dbReference type="PROSITE" id="PS50949">
    <property type="entry name" value="HTH_GNTR"/>
    <property type="match status" value="1"/>
</dbReference>
<evidence type="ECO:0000313" key="7">
    <source>
        <dbReference type="Proteomes" id="UP000010798"/>
    </source>
</evidence>
<reference evidence="6 7" key="1">
    <citation type="submission" date="2012-02" db="EMBL/GenBank/DDBJ databases">
        <title>Complete sequence of chromosome of Singulisphaera acidiphila DSM 18658.</title>
        <authorList>
            <consortium name="US DOE Joint Genome Institute (JGI-PGF)"/>
            <person name="Lucas S."/>
            <person name="Copeland A."/>
            <person name="Lapidus A."/>
            <person name="Glavina del Rio T."/>
            <person name="Dalin E."/>
            <person name="Tice H."/>
            <person name="Bruce D."/>
            <person name="Goodwin L."/>
            <person name="Pitluck S."/>
            <person name="Peters L."/>
            <person name="Ovchinnikova G."/>
            <person name="Chertkov O."/>
            <person name="Kyrpides N."/>
            <person name="Mavromatis K."/>
            <person name="Ivanova N."/>
            <person name="Brettin T."/>
            <person name="Detter J.C."/>
            <person name="Han C."/>
            <person name="Larimer F."/>
            <person name="Land M."/>
            <person name="Hauser L."/>
            <person name="Markowitz V."/>
            <person name="Cheng J.-F."/>
            <person name="Hugenholtz P."/>
            <person name="Woyke T."/>
            <person name="Wu D."/>
            <person name="Tindall B."/>
            <person name="Pomrenke H."/>
            <person name="Brambilla E."/>
            <person name="Klenk H.-P."/>
            <person name="Eisen J.A."/>
        </authorList>
    </citation>
    <scope>NUCLEOTIDE SEQUENCE [LARGE SCALE GENOMIC DNA]</scope>
    <source>
        <strain evidence="7">ATCC BAA-1392 / DSM 18658 / VKM B-2454 / MOB10</strain>
    </source>
</reference>
<dbReference type="SMART" id="SM00345">
    <property type="entry name" value="HTH_GNTR"/>
    <property type="match status" value="1"/>
</dbReference>
<dbReference type="KEGG" id="saci:Sinac_3323"/>
<dbReference type="InterPro" id="IPR036390">
    <property type="entry name" value="WH_DNA-bd_sf"/>
</dbReference>
<feature type="compositionally biased region" description="Gly residues" evidence="4">
    <location>
        <begin position="127"/>
        <end position="138"/>
    </location>
</feature>
<dbReference type="STRING" id="886293.Sinac_3323"/>
<dbReference type="PANTHER" id="PTHR38445:SF7">
    <property type="entry name" value="GNTR-FAMILY TRANSCRIPTIONAL REGULATOR"/>
    <property type="match status" value="1"/>
</dbReference>
<dbReference type="RefSeq" id="WP_015246736.1">
    <property type="nucleotide sequence ID" value="NC_019892.1"/>
</dbReference>
<feature type="region of interest" description="Disordered" evidence="4">
    <location>
        <begin position="121"/>
        <end position="146"/>
    </location>
</feature>
<evidence type="ECO:0000256" key="1">
    <source>
        <dbReference type="ARBA" id="ARBA00023015"/>
    </source>
</evidence>
<dbReference type="CDD" id="cd07377">
    <property type="entry name" value="WHTH_GntR"/>
    <property type="match status" value="1"/>
</dbReference>
<protein>
    <submittedName>
        <fullName evidence="6">Putative transcriptional regulator</fullName>
    </submittedName>
</protein>
<dbReference type="SUPFAM" id="SSF46785">
    <property type="entry name" value="Winged helix' DNA-binding domain"/>
    <property type="match status" value="1"/>
</dbReference>
<keyword evidence="7" id="KW-1185">Reference proteome</keyword>
<dbReference type="Proteomes" id="UP000010798">
    <property type="component" value="Chromosome"/>
</dbReference>
<dbReference type="InterPro" id="IPR000524">
    <property type="entry name" value="Tscrpt_reg_HTH_GntR"/>
</dbReference>
<sequence length="146" mass="15754">MLFQLNTTDGRPIYAQIADQVKNAVAAGLLRPGELIPSVRELSKQLVVNPNTVARAYRDLQGQAILESVRGTGLQVAVGAPVMCQDDRHATVRQRLRDALNEARRSNLPRDEIEAILHEEWARSNGDGNGDGGSGTNGTGVVDERG</sequence>
<dbReference type="OrthoDB" id="9801546at2"/>
<evidence type="ECO:0000256" key="2">
    <source>
        <dbReference type="ARBA" id="ARBA00023125"/>
    </source>
</evidence>
<dbReference type="EMBL" id="CP003364">
    <property type="protein sequence ID" value="AGA27590.1"/>
    <property type="molecule type" value="Genomic_DNA"/>
</dbReference>
<gene>
    <name evidence="6" type="ordered locus">Sinac_3323</name>
</gene>
<evidence type="ECO:0000313" key="6">
    <source>
        <dbReference type="EMBL" id="AGA27590.1"/>
    </source>
</evidence>
<dbReference type="eggNOG" id="COG1725">
    <property type="taxonomic scope" value="Bacteria"/>
</dbReference>
<dbReference type="GO" id="GO:0003700">
    <property type="term" value="F:DNA-binding transcription factor activity"/>
    <property type="evidence" value="ECO:0007669"/>
    <property type="project" value="InterPro"/>
</dbReference>
<dbReference type="HOGENOM" id="CLU_017584_10_1_0"/>
<keyword evidence="1" id="KW-0805">Transcription regulation</keyword>
<keyword evidence="2" id="KW-0238">DNA-binding</keyword>
<dbReference type="PANTHER" id="PTHR38445">
    <property type="entry name" value="HTH-TYPE TRANSCRIPTIONAL REPRESSOR YTRA"/>
    <property type="match status" value="1"/>
</dbReference>
<name>L0DFF5_SINAD</name>
<dbReference type="InterPro" id="IPR036388">
    <property type="entry name" value="WH-like_DNA-bd_sf"/>
</dbReference>
<evidence type="ECO:0000256" key="4">
    <source>
        <dbReference type="SAM" id="MobiDB-lite"/>
    </source>
</evidence>
<keyword evidence="3" id="KW-0804">Transcription</keyword>
<accession>L0DFF5</accession>
<dbReference type="Gene3D" id="1.10.10.10">
    <property type="entry name" value="Winged helix-like DNA-binding domain superfamily/Winged helix DNA-binding domain"/>
    <property type="match status" value="1"/>
</dbReference>
<evidence type="ECO:0000256" key="3">
    <source>
        <dbReference type="ARBA" id="ARBA00023163"/>
    </source>
</evidence>
<dbReference type="AlphaFoldDB" id="L0DFF5"/>
<organism evidence="6 7">
    <name type="scientific">Singulisphaera acidiphila (strain ATCC BAA-1392 / DSM 18658 / VKM B-2454 / MOB10)</name>
    <dbReference type="NCBI Taxonomy" id="886293"/>
    <lineage>
        <taxon>Bacteria</taxon>
        <taxon>Pseudomonadati</taxon>
        <taxon>Planctomycetota</taxon>
        <taxon>Planctomycetia</taxon>
        <taxon>Isosphaerales</taxon>
        <taxon>Isosphaeraceae</taxon>
        <taxon>Singulisphaera</taxon>
    </lineage>
</organism>
<proteinExistence type="predicted"/>
<dbReference type="GO" id="GO:0003677">
    <property type="term" value="F:DNA binding"/>
    <property type="evidence" value="ECO:0007669"/>
    <property type="project" value="UniProtKB-KW"/>
</dbReference>
<evidence type="ECO:0000259" key="5">
    <source>
        <dbReference type="PROSITE" id="PS50949"/>
    </source>
</evidence>
<feature type="domain" description="HTH gntR-type" evidence="5">
    <location>
        <begin position="11"/>
        <end position="79"/>
    </location>
</feature>
<dbReference type="Pfam" id="PF00392">
    <property type="entry name" value="GntR"/>
    <property type="match status" value="1"/>
</dbReference>